<dbReference type="EMBL" id="CAIIXF020000002">
    <property type="protein sequence ID" value="CAH1776781.1"/>
    <property type="molecule type" value="Genomic_DNA"/>
</dbReference>
<dbReference type="Proteomes" id="UP000749559">
    <property type="component" value="Unassembled WGS sequence"/>
</dbReference>
<dbReference type="Gene3D" id="1.20.245.10">
    <property type="entry name" value="Lipoxygenase-1, Domain 5"/>
    <property type="match status" value="1"/>
</dbReference>
<dbReference type="Pfam" id="PF01477">
    <property type="entry name" value="PLAT"/>
    <property type="match status" value="1"/>
</dbReference>
<dbReference type="SUPFAM" id="SSF48484">
    <property type="entry name" value="Lipoxigenase"/>
    <property type="match status" value="1"/>
</dbReference>
<gene>
    <name evidence="2" type="ORF">OFUS_LOCUS3920</name>
</gene>
<evidence type="ECO:0000256" key="1">
    <source>
        <dbReference type="PROSITE-ProRule" id="PRU00152"/>
    </source>
</evidence>
<dbReference type="GO" id="GO:0034440">
    <property type="term" value="P:lipid oxidation"/>
    <property type="evidence" value="ECO:0007669"/>
    <property type="project" value="InterPro"/>
</dbReference>
<comment type="caution">
    <text evidence="2">The sequence shown here is derived from an EMBL/GenBank/DDBJ whole genome shotgun (WGS) entry which is preliminary data.</text>
</comment>
<name>A0A8J1TG15_OWEFU</name>
<dbReference type="PRINTS" id="PR00087">
    <property type="entry name" value="LIPOXYGENASE"/>
</dbReference>
<dbReference type="AlphaFoldDB" id="A0A8J1TG15"/>
<dbReference type="GO" id="GO:0046872">
    <property type="term" value="F:metal ion binding"/>
    <property type="evidence" value="ECO:0007669"/>
    <property type="project" value="InterPro"/>
</dbReference>
<accession>A0A8J1TG15</accession>
<dbReference type="InterPro" id="IPR036226">
    <property type="entry name" value="LipOase_C_sf"/>
</dbReference>
<evidence type="ECO:0000313" key="3">
    <source>
        <dbReference type="Proteomes" id="UP000749559"/>
    </source>
</evidence>
<keyword evidence="3" id="KW-1185">Reference proteome</keyword>
<dbReference type="Gene3D" id="3.10.450.60">
    <property type="match status" value="1"/>
</dbReference>
<comment type="caution">
    <text evidence="1">Lacks conserved residue(s) required for the propagation of feature annotation.</text>
</comment>
<protein>
    <submittedName>
        <fullName evidence="2">Uncharacterized protein</fullName>
    </submittedName>
</protein>
<sequence>MGNCVYGPSDHTVFVITGDRKGAGTDANVKIKLFDDKGQISPEIPLNCYYKNNFEKGKTDSFQVPRIAKFGWINKIEFWRDNAGVEPDWFVDRFVVYDTRNDKYSYFPVLRWIKADQHYTIQHLDTSLPQQDEYPEQRKKELDEKREIYRYKQNFQGGPMQILELPDDEKFSNDYLWDIVRQKAELLAVSKFRSVTTGNWDTLDDLRNIYGDPMPEPVGIMKYANDLCFGNQRVAGCNPNTIRLCTELPDNMAVTPEILRPFLEGWPLPQIIEAKRLFIVDYKILQDLPTVNNNPLCHPIALFFLTGEKELLPIAIQLKQKMGADNPVFFPNDPPFTWLMAKMWFNNADAQYHQAICHLGYTRMLPESIAIATKANLALKHPIFKLLAPHLENYLPCNWRGMEKLIGEGQWVDKVMTIGRVGMLELIKRGLNTWRMDVQGTLPKDLDNRGVLDPKVLPNYYFREDAMLLHKAITTYVKKIVSHYYDIPEKIAEDTELQEWGEELARPKREGGLGLKGVPNNGKFETIEDLMCVFTCIIYMCSVAHAASNFSQYDEYAFPPNYPAYISGTPPTDKTPLSEEDIVAALPDKQHTLDIMTVTKVLSSKGTNSLGHFETQFQYDTAARKAEEDFKIELKKISEMIREKNNSRSPRYMYLDPEQVPNSISI</sequence>
<dbReference type="InterPro" id="IPR000907">
    <property type="entry name" value="LipOase"/>
</dbReference>
<dbReference type="InterPro" id="IPR036392">
    <property type="entry name" value="PLAT/LH2_dom_sf"/>
</dbReference>
<dbReference type="SMART" id="SM00308">
    <property type="entry name" value="LH2"/>
    <property type="match status" value="1"/>
</dbReference>
<dbReference type="InterPro" id="IPR001024">
    <property type="entry name" value="PLAT/LH2_dom"/>
</dbReference>
<dbReference type="Gene3D" id="2.40.180.10">
    <property type="entry name" value="Catalase core domain"/>
    <property type="match status" value="1"/>
</dbReference>
<dbReference type="PROSITE" id="PS51393">
    <property type="entry name" value="LIPOXYGENASE_3"/>
    <property type="match status" value="1"/>
</dbReference>
<reference evidence="2" key="1">
    <citation type="submission" date="2022-03" db="EMBL/GenBank/DDBJ databases">
        <authorList>
            <person name="Martin C."/>
        </authorList>
    </citation>
    <scope>NUCLEOTIDE SEQUENCE</scope>
</reference>
<evidence type="ECO:0000313" key="2">
    <source>
        <dbReference type="EMBL" id="CAH1776781.1"/>
    </source>
</evidence>
<dbReference type="SUPFAM" id="SSF49723">
    <property type="entry name" value="Lipase/lipooxygenase domain (PLAT/LH2 domain)"/>
    <property type="match status" value="1"/>
</dbReference>
<organism evidence="2 3">
    <name type="scientific">Owenia fusiformis</name>
    <name type="common">Polychaete worm</name>
    <dbReference type="NCBI Taxonomy" id="6347"/>
    <lineage>
        <taxon>Eukaryota</taxon>
        <taxon>Metazoa</taxon>
        <taxon>Spiralia</taxon>
        <taxon>Lophotrochozoa</taxon>
        <taxon>Annelida</taxon>
        <taxon>Polychaeta</taxon>
        <taxon>Sedentaria</taxon>
        <taxon>Canalipalpata</taxon>
        <taxon>Sabellida</taxon>
        <taxon>Oweniida</taxon>
        <taxon>Oweniidae</taxon>
        <taxon>Owenia</taxon>
    </lineage>
</organism>
<dbReference type="OrthoDB" id="407298at2759"/>
<dbReference type="InterPro" id="IPR013819">
    <property type="entry name" value="LipOase_C"/>
</dbReference>
<dbReference type="Pfam" id="PF00305">
    <property type="entry name" value="Lipoxygenase"/>
    <property type="match status" value="1"/>
</dbReference>
<dbReference type="GO" id="GO:0016702">
    <property type="term" value="F:oxidoreductase activity, acting on single donors with incorporation of molecular oxygen, incorporation of two atoms of oxygen"/>
    <property type="evidence" value="ECO:0007669"/>
    <property type="project" value="InterPro"/>
</dbReference>
<dbReference type="PROSITE" id="PS50095">
    <property type="entry name" value="PLAT"/>
    <property type="match status" value="1"/>
</dbReference>
<dbReference type="PANTHER" id="PTHR11771">
    <property type="entry name" value="LIPOXYGENASE"/>
    <property type="match status" value="1"/>
</dbReference>
<proteinExistence type="predicted"/>